<evidence type="ECO:0000313" key="3">
    <source>
        <dbReference type="Proteomes" id="UP000807306"/>
    </source>
</evidence>
<proteinExistence type="predicted"/>
<sequence length="832" mass="93647">MERIGPPEPVPYEIIPQSVPHRISASEEAYLIFVDAVLSEECALYQLSQSLFVGNGWNTRKSEAVGWCHIQRTIVGSEGSVICMCPDFKNTDRCFHQRFLTGYGRHAFPFECEMNDVSNLTFLFSRVEDSLFGDTFTNHFSVVNHSGYNNVKNRVVVEHHGDNNGGGTWTCPKEPSASSCEHILRARNTLQQLLTCDPSAKDPSASGEVFNGANSPRSVAGIISSVTYKALPPPLWARIKADPCHPKVSAVRSPPSLIRLDSLSSCACRREGSQYDSTRRVEERKCIIYNLLQAYQSITEVQKCPACVYGYIGPDATNLGLFNFNNRTMFTLAVLDDYTAHFTKSETPFVSWVASTACRYQNYESSISFVKEKLFRAAWFSYARLLQLDEDMCCSRCGPTPNVTIWDGVTLSFNRKNLLSSLQPPTASSNISETKSSIKPEVALQFLIDRTLRREIVAILDGPVLCLPKECQEPRPSQASQGVLEMMARIRLIPALIQKLGTVDSSLSAAFNCWFGTALLFSERPSQAVHQEFFLQLAAEESALQFLNGRGIQNLRQFLQHPRRNTISLLRLCPAIFKILSIDFEILGTISSETFEVLKWVYIRATLVLTRLKKYDYPQLVPELIGKDDWRTTGTCYGMPQIRKRPRYPGIPQDNATDLGGVDLRGEGCQKFYSTYGKNRMTGGLMCVWCPHSVCYGFHIIPQSEGRNDVFSAIYTRWKKAPEVIVYDFACALQPYCMLREPEFFSDTLFVIDAFHAKGHTKCGHASFLTNYLDTNPGLILVNSSAGESGNSGIRRIRKSVSYMSQDRAIIYTRVFLSIWNRQRIRGMESLM</sequence>
<dbReference type="PANTHER" id="PTHR34305:SF1">
    <property type="entry name" value="SWIM-TYPE DOMAIN-CONTAINING PROTEIN"/>
    <property type="match status" value="1"/>
</dbReference>
<dbReference type="EMBL" id="MU157834">
    <property type="protein sequence ID" value="KAF9531644.1"/>
    <property type="molecule type" value="Genomic_DNA"/>
</dbReference>
<gene>
    <name evidence="2" type="ORF">CPB83DRAFT_761155</name>
</gene>
<protein>
    <recommendedName>
        <fullName evidence="1">HMG domain-containing protein</fullName>
    </recommendedName>
</protein>
<dbReference type="Pfam" id="PF18717">
    <property type="entry name" value="CxC4"/>
    <property type="match status" value="1"/>
</dbReference>
<dbReference type="OrthoDB" id="5598737at2759"/>
<dbReference type="Proteomes" id="UP000807306">
    <property type="component" value="Unassembled WGS sequence"/>
</dbReference>
<name>A0A9P6EMH7_9AGAR</name>
<feature type="domain" description="HMG" evidence="1">
    <location>
        <begin position="252"/>
        <end position="382"/>
    </location>
</feature>
<evidence type="ECO:0000259" key="1">
    <source>
        <dbReference type="Pfam" id="PF18717"/>
    </source>
</evidence>
<comment type="caution">
    <text evidence="2">The sequence shown here is derived from an EMBL/GenBank/DDBJ whole genome shotgun (WGS) entry which is preliminary data.</text>
</comment>
<reference evidence="2" key="1">
    <citation type="submission" date="2020-11" db="EMBL/GenBank/DDBJ databases">
        <authorList>
            <consortium name="DOE Joint Genome Institute"/>
            <person name="Ahrendt S."/>
            <person name="Riley R."/>
            <person name="Andreopoulos W."/>
            <person name="Labutti K."/>
            <person name="Pangilinan J."/>
            <person name="Ruiz-Duenas F.J."/>
            <person name="Barrasa J.M."/>
            <person name="Sanchez-Garcia M."/>
            <person name="Camarero S."/>
            <person name="Miyauchi S."/>
            <person name="Serrano A."/>
            <person name="Linde D."/>
            <person name="Babiker R."/>
            <person name="Drula E."/>
            <person name="Ayuso-Fernandez I."/>
            <person name="Pacheco R."/>
            <person name="Padilla G."/>
            <person name="Ferreira P."/>
            <person name="Barriuso J."/>
            <person name="Kellner H."/>
            <person name="Castanera R."/>
            <person name="Alfaro M."/>
            <person name="Ramirez L."/>
            <person name="Pisabarro A.G."/>
            <person name="Kuo A."/>
            <person name="Tritt A."/>
            <person name="Lipzen A."/>
            <person name="He G."/>
            <person name="Yan M."/>
            <person name="Ng V."/>
            <person name="Cullen D."/>
            <person name="Martin F."/>
            <person name="Rosso M.-N."/>
            <person name="Henrissat B."/>
            <person name="Hibbett D."/>
            <person name="Martinez A.T."/>
            <person name="Grigoriev I.V."/>
        </authorList>
    </citation>
    <scope>NUCLEOTIDE SEQUENCE</scope>
    <source>
        <strain evidence="2">CBS 506.95</strain>
    </source>
</reference>
<dbReference type="AlphaFoldDB" id="A0A9P6EMH7"/>
<dbReference type="PANTHER" id="PTHR34305">
    <property type="entry name" value="EXPRESSED PROTEIN"/>
    <property type="match status" value="1"/>
</dbReference>
<dbReference type="InterPro" id="IPR040648">
    <property type="entry name" value="HMGXB3_CxC4"/>
</dbReference>
<keyword evidence="3" id="KW-1185">Reference proteome</keyword>
<accession>A0A9P6EMH7</accession>
<organism evidence="2 3">
    <name type="scientific">Crepidotus variabilis</name>
    <dbReference type="NCBI Taxonomy" id="179855"/>
    <lineage>
        <taxon>Eukaryota</taxon>
        <taxon>Fungi</taxon>
        <taxon>Dikarya</taxon>
        <taxon>Basidiomycota</taxon>
        <taxon>Agaricomycotina</taxon>
        <taxon>Agaricomycetes</taxon>
        <taxon>Agaricomycetidae</taxon>
        <taxon>Agaricales</taxon>
        <taxon>Agaricineae</taxon>
        <taxon>Crepidotaceae</taxon>
        <taxon>Crepidotus</taxon>
    </lineage>
</organism>
<evidence type="ECO:0000313" key="2">
    <source>
        <dbReference type="EMBL" id="KAF9531644.1"/>
    </source>
</evidence>